<proteinExistence type="predicted"/>
<dbReference type="InterPro" id="IPR003754">
    <property type="entry name" value="4pyrrol_synth_uPrphyn_synth"/>
</dbReference>
<accession>A0ABU3BEN1</accession>
<dbReference type="EC" id="4.2.1.75" evidence="2"/>
<dbReference type="SUPFAM" id="SSF69618">
    <property type="entry name" value="HemD-like"/>
    <property type="match status" value="1"/>
</dbReference>
<comment type="caution">
    <text evidence="2">The sequence shown here is derived from an EMBL/GenBank/DDBJ whole genome shotgun (WGS) entry which is preliminary data.</text>
</comment>
<name>A0ABU3BEN1_9FLAO</name>
<dbReference type="InterPro" id="IPR039793">
    <property type="entry name" value="UROS/Hem4"/>
</dbReference>
<gene>
    <name evidence="2" type="ORF">RM520_03205</name>
</gene>
<organism evidence="2 3">
    <name type="scientific">Croceitalea vernalis</name>
    <dbReference type="NCBI Taxonomy" id="3075599"/>
    <lineage>
        <taxon>Bacteria</taxon>
        <taxon>Pseudomonadati</taxon>
        <taxon>Bacteroidota</taxon>
        <taxon>Flavobacteriia</taxon>
        <taxon>Flavobacteriales</taxon>
        <taxon>Flavobacteriaceae</taxon>
        <taxon>Croceitalea</taxon>
    </lineage>
</organism>
<keyword evidence="3" id="KW-1185">Reference proteome</keyword>
<keyword evidence="2" id="KW-0456">Lyase</keyword>
<dbReference type="PANTHER" id="PTHR12390">
    <property type="entry name" value="UROPORPHYRINOGEN III SYNTHASE"/>
    <property type="match status" value="1"/>
</dbReference>
<protein>
    <submittedName>
        <fullName evidence="2">Uroporphyrinogen-III synthase</fullName>
        <ecNumber evidence="2">4.2.1.75</ecNumber>
    </submittedName>
</protein>
<dbReference type="Pfam" id="PF02602">
    <property type="entry name" value="HEM4"/>
    <property type="match status" value="1"/>
</dbReference>
<dbReference type="InterPro" id="IPR036108">
    <property type="entry name" value="4pyrrol_syn_uPrphyn_synt_sf"/>
</dbReference>
<dbReference type="CDD" id="cd06578">
    <property type="entry name" value="HemD"/>
    <property type="match status" value="1"/>
</dbReference>
<reference evidence="2 3" key="1">
    <citation type="submission" date="2023-09" db="EMBL/GenBank/DDBJ databases">
        <authorList>
            <person name="Rey-Velasco X."/>
        </authorList>
    </citation>
    <scope>NUCLEOTIDE SEQUENCE [LARGE SCALE GENOMIC DNA]</scope>
    <source>
        <strain evidence="2 3">P007</strain>
    </source>
</reference>
<dbReference type="Gene3D" id="3.40.50.10090">
    <property type="match status" value="2"/>
</dbReference>
<evidence type="ECO:0000259" key="1">
    <source>
        <dbReference type="Pfam" id="PF02602"/>
    </source>
</evidence>
<sequence length="225" mass="25681">MNSTILSTKRLSGSQRELALNGKLNIVEYDAINIEYLPFEINSDVDCYIFTSKNAVHSYLEEQKSKVNKAEKSQILKAVCVGEKTKLLLQKNNFEVLATCENAENLSQIIITNYKFYSFLFLSGNLRRTTLPEQLIKNKIDYKEIEVYRTILKPKKFKNTFEGILFFSPSGVESFIQDNSLSDSTAFCIGSTTMNEAKKYTNRLIKANKPTIENVIVQAVKHYNS</sequence>
<dbReference type="EMBL" id="JAVRHU010000001">
    <property type="protein sequence ID" value="MDT0620616.1"/>
    <property type="molecule type" value="Genomic_DNA"/>
</dbReference>
<dbReference type="PANTHER" id="PTHR12390:SF0">
    <property type="entry name" value="UROPORPHYRINOGEN-III SYNTHASE"/>
    <property type="match status" value="1"/>
</dbReference>
<evidence type="ECO:0000313" key="2">
    <source>
        <dbReference type="EMBL" id="MDT0620616.1"/>
    </source>
</evidence>
<dbReference type="GO" id="GO:0004852">
    <property type="term" value="F:uroporphyrinogen-III synthase activity"/>
    <property type="evidence" value="ECO:0007669"/>
    <property type="project" value="UniProtKB-EC"/>
</dbReference>
<evidence type="ECO:0000313" key="3">
    <source>
        <dbReference type="Proteomes" id="UP001250662"/>
    </source>
</evidence>
<dbReference type="RefSeq" id="WP_311386946.1">
    <property type="nucleotide sequence ID" value="NZ_JAVRHU010000001.1"/>
</dbReference>
<feature type="domain" description="Tetrapyrrole biosynthesis uroporphyrinogen III synthase" evidence="1">
    <location>
        <begin position="32"/>
        <end position="214"/>
    </location>
</feature>
<dbReference type="Proteomes" id="UP001250662">
    <property type="component" value="Unassembled WGS sequence"/>
</dbReference>